<organism evidence="1 2">
    <name type="scientific">Camellia lanceoleosa</name>
    <dbReference type="NCBI Taxonomy" id="1840588"/>
    <lineage>
        <taxon>Eukaryota</taxon>
        <taxon>Viridiplantae</taxon>
        <taxon>Streptophyta</taxon>
        <taxon>Embryophyta</taxon>
        <taxon>Tracheophyta</taxon>
        <taxon>Spermatophyta</taxon>
        <taxon>Magnoliopsida</taxon>
        <taxon>eudicotyledons</taxon>
        <taxon>Gunneridae</taxon>
        <taxon>Pentapetalae</taxon>
        <taxon>asterids</taxon>
        <taxon>Ericales</taxon>
        <taxon>Theaceae</taxon>
        <taxon>Camellia</taxon>
    </lineage>
</organism>
<evidence type="ECO:0000313" key="2">
    <source>
        <dbReference type="Proteomes" id="UP001060215"/>
    </source>
</evidence>
<evidence type="ECO:0000313" key="1">
    <source>
        <dbReference type="EMBL" id="KAI8031690.1"/>
    </source>
</evidence>
<name>A0ACC0J157_9ERIC</name>
<dbReference type="EMBL" id="CM045758">
    <property type="protein sequence ID" value="KAI8031690.1"/>
    <property type="molecule type" value="Genomic_DNA"/>
</dbReference>
<dbReference type="Proteomes" id="UP001060215">
    <property type="component" value="Chromosome 1"/>
</dbReference>
<sequence length="55" mass="6276">MAKADLMQSFELGAMEDSKGKKLQRERTRISKCRSEAKERETNVFVKSEAAAKQQ</sequence>
<protein>
    <submittedName>
        <fullName evidence="1">Uncharacterized protein</fullName>
    </submittedName>
</protein>
<comment type="caution">
    <text evidence="1">The sequence shown here is derived from an EMBL/GenBank/DDBJ whole genome shotgun (WGS) entry which is preliminary data.</text>
</comment>
<keyword evidence="2" id="KW-1185">Reference proteome</keyword>
<reference evidence="1 2" key="1">
    <citation type="journal article" date="2022" name="Plant J.">
        <title>Chromosome-level genome of Camellia lanceoleosa provides a valuable resource for understanding genome evolution and self-incompatibility.</title>
        <authorList>
            <person name="Gong W."/>
            <person name="Xiao S."/>
            <person name="Wang L."/>
            <person name="Liao Z."/>
            <person name="Chang Y."/>
            <person name="Mo W."/>
            <person name="Hu G."/>
            <person name="Li W."/>
            <person name="Zhao G."/>
            <person name="Zhu H."/>
            <person name="Hu X."/>
            <person name="Ji K."/>
            <person name="Xiang X."/>
            <person name="Song Q."/>
            <person name="Yuan D."/>
            <person name="Jin S."/>
            <person name="Zhang L."/>
        </authorList>
    </citation>
    <scope>NUCLEOTIDE SEQUENCE [LARGE SCALE GENOMIC DNA]</scope>
    <source>
        <strain evidence="1">SQ_2022a</strain>
    </source>
</reference>
<accession>A0ACC0J157</accession>
<proteinExistence type="predicted"/>
<gene>
    <name evidence="1" type="ORF">LOK49_LG01G02083</name>
</gene>